<dbReference type="InterPro" id="IPR029063">
    <property type="entry name" value="SAM-dependent_MTases_sf"/>
</dbReference>
<dbReference type="InterPro" id="IPR013216">
    <property type="entry name" value="Methyltransf_11"/>
</dbReference>
<sequence length="195" mass="22600">MKLHVGCGNVILPGWINVDIDNIPGVDIQDDVRTLTKIKDDSCDIIYASHVLEHFGRKEFESILKVWNKKLKINGILRLAVPDFEKAIGWYNDTKKIEDVIGLISGGQKTEFDYHKMIYDRKFLTKVLKICGFDDVKEWDWRQTEHGKFDDYSQSYLPHMDKENGMLMSLNLQATKIENPKTENLNPGKSPWTKK</sequence>
<dbReference type="AlphaFoldDB" id="A0A382FAQ0"/>
<dbReference type="Pfam" id="PF08241">
    <property type="entry name" value="Methyltransf_11"/>
    <property type="match status" value="1"/>
</dbReference>
<evidence type="ECO:0000313" key="2">
    <source>
        <dbReference type="EMBL" id="SVB59374.1"/>
    </source>
</evidence>
<name>A0A382FAQ0_9ZZZZ</name>
<dbReference type="EMBL" id="UINC01048622">
    <property type="protein sequence ID" value="SVB59374.1"/>
    <property type="molecule type" value="Genomic_DNA"/>
</dbReference>
<evidence type="ECO:0000259" key="1">
    <source>
        <dbReference type="Pfam" id="PF08241"/>
    </source>
</evidence>
<organism evidence="2">
    <name type="scientific">marine metagenome</name>
    <dbReference type="NCBI Taxonomy" id="408172"/>
    <lineage>
        <taxon>unclassified sequences</taxon>
        <taxon>metagenomes</taxon>
        <taxon>ecological metagenomes</taxon>
    </lineage>
</organism>
<dbReference type="GO" id="GO:0008757">
    <property type="term" value="F:S-adenosylmethionine-dependent methyltransferase activity"/>
    <property type="evidence" value="ECO:0007669"/>
    <property type="project" value="InterPro"/>
</dbReference>
<accession>A0A382FAQ0</accession>
<dbReference type="SUPFAM" id="SSF53335">
    <property type="entry name" value="S-adenosyl-L-methionine-dependent methyltransferases"/>
    <property type="match status" value="1"/>
</dbReference>
<dbReference type="Gene3D" id="3.40.50.150">
    <property type="entry name" value="Vaccinia Virus protein VP39"/>
    <property type="match status" value="1"/>
</dbReference>
<reference evidence="2" key="1">
    <citation type="submission" date="2018-05" db="EMBL/GenBank/DDBJ databases">
        <authorList>
            <person name="Lanie J.A."/>
            <person name="Ng W.-L."/>
            <person name="Kazmierczak K.M."/>
            <person name="Andrzejewski T.M."/>
            <person name="Davidsen T.M."/>
            <person name="Wayne K.J."/>
            <person name="Tettelin H."/>
            <person name="Glass J.I."/>
            <person name="Rusch D."/>
            <person name="Podicherti R."/>
            <person name="Tsui H.-C.T."/>
            <person name="Winkler M.E."/>
        </authorList>
    </citation>
    <scope>NUCLEOTIDE SEQUENCE</scope>
</reference>
<gene>
    <name evidence="2" type="ORF">METZ01_LOCUS212228</name>
</gene>
<feature type="domain" description="Methyltransferase type 11" evidence="1">
    <location>
        <begin position="28"/>
        <end position="77"/>
    </location>
</feature>
<protein>
    <recommendedName>
        <fullName evidence="1">Methyltransferase type 11 domain-containing protein</fullName>
    </recommendedName>
</protein>
<proteinExistence type="predicted"/>